<dbReference type="STRING" id="136037.A0A067R1K5"/>
<accession>A0A067R1K5</accession>
<evidence type="ECO:0000256" key="1">
    <source>
        <dbReference type="SAM" id="Coils"/>
    </source>
</evidence>
<feature type="coiled-coil region" evidence="1">
    <location>
        <begin position="61"/>
        <end position="125"/>
    </location>
</feature>
<evidence type="ECO:0000313" key="3">
    <source>
        <dbReference type="EMBL" id="KDR16822.1"/>
    </source>
</evidence>
<keyword evidence="1" id="KW-0175">Coiled coil</keyword>
<sequence length="240" mass="27796">MYYAKLDLEKLPTQAESQNDQPGAELGAVCASRQESDRYHKQAEDQLSEVHSKAKETEWSYEEVVETCKRLQQRNADMRDKLDRAELVTSKAVMVAAYVKSRLSKKKAKYNLKKEKAQLEAKDNQKITELGAVSASRQECQLYRNWAEYQSKTETIERSHEELMDKHKKFDQDRAELIARIHQLNVTSSEIDRSYAELQDKYTSLEGLLVAKKAQLNCAQAKKEQYSKLIYIQMNNSQGY</sequence>
<dbReference type="InParanoid" id="A0A067R1K5"/>
<protein>
    <submittedName>
        <fullName evidence="3">Myosin heavy chain, non-muscle</fullName>
    </submittedName>
</protein>
<organism evidence="3 4">
    <name type="scientific">Zootermopsis nevadensis</name>
    <name type="common">Dampwood termite</name>
    <dbReference type="NCBI Taxonomy" id="136037"/>
    <lineage>
        <taxon>Eukaryota</taxon>
        <taxon>Metazoa</taxon>
        <taxon>Ecdysozoa</taxon>
        <taxon>Arthropoda</taxon>
        <taxon>Hexapoda</taxon>
        <taxon>Insecta</taxon>
        <taxon>Pterygota</taxon>
        <taxon>Neoptera</taxon>
        <taxon>Polyneoptera</taxon>
        <taxon>Dictyoptera</taxon>
        <taxon>Blattodea</taxon>
        <taxon>Blattoidea</taxon>
        <taxon>Termitoidae</taxon>
        <taxon>Termopsidae</taxon>
        <taxon>Zootermopsis</taxon>
    </lineage>
</organism>
<proteinExistence type="predicted"/>
<dbReference type="Proteomes" id="UP000027135">
    <property type="component" value="Unassembled WGS sequence"/>
</dbReference>
<feature type="compositionally biased region" description="Basic and acidic residues" evidence="2">
    <location>
        <begin position="34"/>
        <end position="52"/>
    </location>
</feature>
<reference evidence="3 4" key="1">
    <citation type="journal article" date="2014" name="Nat. Commun.">
        <title>Molecular traces of alternative social organization in a termite genome.</title>
        <authorList>
            <person name="Terrapon N."/>
            <person name="Li C."/>
            <person name="Robertson H.M."/>
            <person name="Ji L."/>
            <person name="Meng X."/>
            <person name="Booth W."/>
            <person name="Chen Z."/>
            <person name="Childers C.P."/>
            <person name="Glastad K.M."/>
            <person name="Gokhale K."/>
            <person name="Gowin J."/>
            <person name="Gronenberg W."/>
            <person name="Hermansen R.A."/>
            <person name="Hu H."/>
            <person name="Hunt B.G."/>
            <person name="Huylmans A.K."/>
            <person name="Khalil S.M."/>
            <person name="Mitchell R.D."/>
            <person name="Munoz-Torres M.C."/>
            <person name="Mustard J.A."/>
            <person name="Pan H."/>
            <person name="Reese J.T."/>
            <person name="Scharf M.E."/>
            <person name="Sun F."/>
            <person name="Vogel H."/>
            <person name="Xiao J."/>
            <person name="Yang W."/>
            <person name="Yang Z."/>
            <person name="Yang Z."/>
            <person name="Zhou J."/>
            <person name="Zhu J."/>
            <person name="Brent C.S."/>
            <person name="Elsik C.G."/>
            <person name="Goodisman M.A."/>
            <person name="Liberles D.A."/>
            <person name="Roe R.M."/>
            <person name="Vargo E.L."/>
            <person name="Vilcinskas A."/>
            <person name="Wang J."/>
            <person name="Bornberg-Bauer E."/>
            <person name="Korb J."/>
            <person name="Zhang G."/>
            <person name="Liebig J."/>
        </authorList>
    </citation>
    <scope>NUCLEOTIDE SEQUENCE [LARGE SCALE GENOMIC DNA]</scope>
    <source>
        <tissue evidence="3">Whole organism</tissue>
    </source>
</reference>
<dbReference type="AlphaFoldDB" id="A0A067R1K5"/>
<feature type="region of interest" description="Disordered" evidence="2">
    <location>
        <begin position="1"/>
        <end position="52"/>
    </location>
</feature>
<dbReference type="eggNOG" id="KOG0161">
    <property type="taxonomic scope" value="Eukaryota"/>
</dbReference>
<keyword evidence="4" id="KW-1185">Reference proteome</keyword>
<gene>
    <name evidence="3" type="ORF">L798_09488</name>
</gene>
<evidence type="ECO:0000256" key="2">
    <source>
        <dbReference type="SAM" id="MobiDB-lite"/>
    </source>
</evidence>
<evidence type="ECO:0000313" key="4">
    <source>
        <dbReference type="Proteomes" id="UP000027135"/>
    </source>
</evidence>
<feature type="compositionally biased region" description="Basic and acidic residues" evidence="2">
    <location>
        <begin position="1"/>
        <end position="10"/>
    </location>
</feature>
<name>A0A067R1K5_ZOONE</name>
<dbReference type="EMBL" id="KK852773">
    <property type="protein sequence ID" value="KDR16822.1"/>
    <property type="molecule type" value="Genomic_DNA"/>
</dbReference>